<dbReference type="PANTHER" id="PTHR20935">
    <property type="entry name" value="PHOSPHOGLYCERATE MUTASE-RELATED"/>
    <property type="match status" value="1"/>
</dbReference>
<evidence type="ECO:0000313" key="2">
    <source>
        <dbReference type="EMBL" id="WMW80134.1"/>
    </source>
</evidence>
<dbReference type="Gene3D" id="3.40.50.1240">
    <property type="entry name" value="Phosphoglycerate mutase-like"/>
    <property type="match status" value="1"/>
</dbReference>
<proteinExistence type="predicted"/>
<dbReference type="InterPro" id="IPR051021">
    <property type="entry name" value="Mito_Ser/Thr_phosphatase"/>
</dbReference>
<dbReference type="GO" id="GO:0016787">
    <property type="term" value="F:hydrolase activity"/>
    <property type="evidence" value="ECO:0007669"/>
    <property type="project" value="UniProtKB-KW"/>
</dbReference>
<evidence type="ECO:0000256" key="1">
    <source>
        <dbReference type="ARBA" id="ARBA00022801"/>
    </source>
</evidence>
<name>A0ABY9RH08_9BURK</name>
<keyword evidence="3" id="KW-1185">Reference proteome</keyword>
<dbReference type="Proteomes" id="UP001181355">
    <property type="component" value="Chromosome"/>
</dbReference>
<dbReference type="EC" id="3.1.3.-" evidence="2"/>
<dbReference type="InterPro" id="IPR029033">
    <property type="entry name" value="His_PPase_superfam"/>
</dbReference>
<dbReference type="InterPro" id="IPR013078">
    <property type="entry name" value="His_Pase_superF_clade-1"/>
</dbReference>
<dbReference type="RefSeq" id="WP_309481627.1">
    <property type="nucleotide sequence ID" value="NZ_CP133720.1"/>
</dbReference>
<protein>
    <submittedName>
        <fullName evidence="2">Histidine phosphatase family protein</fullName>
        <ecNumber evidence="2">3.1.3.-</ecNumber>
    </submittedName>
</protein>
<gene>
    <name evidence="2" type="ORF">RF679_15995</name>
</gene>
<evidence type="ECO:0000313" key="3">
    <source>
        <dbReference type="Proteomes" id="UP001181355"/>
    </source>
</evidence>
<keyword evidence="1 2" id="KW-0378">Hydrolase</keyword>
<dbReference type="PANTHER" id="PTHR20935:SF0">
    <property type="entry name" value="SERINE_THREONINE-PROTEIN PHOSPHATASE PGAM5, MITOCHONDRIAL"/>
    <property type="match status" value="1"/>
</dbReference>
<dbReference type="SUPFAM" id="SSF53254">
    <property type="entry name" value="Phosphoglycerate mutase-like"/>
    <property type="match status" value="1"/>
</dbReference>
<dbReference type="Pfam" id="PF00300">
    <property type="entry name" value="His_Phos_1"/>
    <property type="match status" value="2"/>
</dbReference>
<organism evidence="2 3">
    <name type="scientific">Undibacterium cyanobacteriorum</name>
    <dbReference type="NCBI Taxonomy" id="3073561"/>
    <lineage>
        <taxon>Bacteria</taxon>
        <taxon>Pseudomonadati</taxon>
        <taxon>Pseudomonadota</taxon>
        <taxon>Betaproteobacteria</taxon>
        <taxon>Burkholderiales</taxon>
        <taxon>Oxalobacteraceae</taxon>
        <taxon>Undibacterium</taxon>
    </lineage>
</organism>
<accession>A0ABY9RH08</accession>
<dbReference type="CDD" id="cd07067">
    <property type="entry name" value="HP_PGM_like"/>
    <property type="match status" value="1"/>
</dbReference>
<dbReference type="EMBL" id="CP133720">
    <property type="protein sequence ID" value="WMW80134.1"/>
    <property type="molecule type" value="Genomic_DNA"/>
</dbReference>
<sequence>MNSIFLIRHGQASFDADDYDQLSPLGMEQSRLLGVWLRSMGYQPDHIVCGAAKRHRQTAQHCLQAWRQDLYQHPEQEWLIDAGFNEFDHEQVILQAHPRFTNFRELRHFVEQRAQPRRAFQELFTQAMQRWVSGEHQDYAESWSHFQQRCRAALQGACEREGQIWIFTSGGTISVLLQEILGISDAKIFDLNASLVNSGVSRLHYRTSRHDHTVRHISVASLNSAVHLEMHQAPALISYR</sequence>
<dbReference type="SMART" id="SM00855">
    <property type="entry name" value="PGAM"/>
    <property type="match status" value="1"/>
</dbReference>
<reference evidence="2" key="1">
    <citation type="submission" date="2023-09" db="EMBL/GenBank/DDBJ databases">
        <title>Undibacterium sp. 20NA77.5 isolated from freshwater.</title>
        <authorList>
            <person name="Le V."/>
            <person name="Ko S.-R."/>
            <person name="Ahn C.-Y."/>
            <person name="Oh H.-M."/>
        </authorList>
    </citation>
    <scope>NUCLEOTIDE SEQUENCE</scope>
    <source>
        <strain evidence="2">20NA77.5</strain>
    </source>
</reference>